<dbReference type="InterPro" id="IPR014757">
    <property type="entry name" value="Tscrpt_reg_IclR_C"/>
</dbReference>
<dbReference type="KEGG" id="ffa:FFWV33_14410"/>
<dbReference type="Proteomes" id="UP000244527">
    <property type="component" value="Chromosome"/>
</dbReference>
<dbReference type="Pfam" id="PF01614">
    <property type="entry name" value="IclR_C"/>
    <property type="match status" value="1"/>
</dbReference>
<name>A0A2S1LFV4_9FLAO</name>
<reference evidence="6 7" key="1">
    <citation type="submission" date="2017-04" db="EMBL/GenBank/DDBJ databases">
        <title>Compelte genome sequence of WV33.</title>
        <authorList>
            <person name="Lee P.C."/>
        </authorList>
    </citation>
    <scope>NUCLEOTIDE SEQUENCE [LARGE SCALE GENOMIC DNA]</scope>
    <source>
        <strain evidence="6 7">WV33</strain>
    </source>
</reference>
<keyword evidence="3" id="KW-0804">Transcription</keyword>
<feature type="domain" description="HTH iclR-type" evidence="4">
    <location>
        <begin position="35"/>
        <end position="97"/>
    </location>
</feature>
<evidence type="ECO:0000313" key="7">
    <source>
        <dbReference type="Proteomes" id="UP000244527"/>
    </source>
</evidence>
<dbReference type="GO" id="GO:0003677">
    <property type="term" value="F:DNA binding"/>
    <property type="evidence" value="ECO:0007669"/>
    <property type="project" value="UniProtKB-KW"/>
</dbReference>
<dbReference type="SUPFAM" id="SSF46785">
    <property type="entry name" value="Winged helix' DNA-binding domain"/>
    <property type="match status" value="1"/>
</dbReference>
<keyword evidence="1" id="KW-0805">Transcription regulation</keyword>
<keyword evidence="7" id="KW-1185">Reference proteome</keyword>
<evidence type="ECO:0000256" key="1">
    <source>
        <dbReference type="ARBA" id="ARBA00023015"/>
    </source>
</evidence>
<evidence type="ECO:0000259" key="4">
    <source>
        <dbReference type="PROSITE" id="PS51077"/>
    </source>
</evidence>
<dbReference type="Pfam" id="PF09339">
    <property type="entry name" value="HTH_IclR"/>
    <property type="match status" value="1"/>
</dbReference>
<sequence length="280" mass="31730">MYILYMKQTRSGLNLLNLSRKTQKMAEENNTKYNAPALDKGLDILEYLSSEGIPLSQAEIAQGISKTPSEIYRMLVCLEERGYLIRGSNAGKYRLSLKMYSLSHRHTPFDELKRVSHYPMQNLSEKIRQSCHLSIINNDQLLIIAQMRSPNAVSLSIEEGTHFPLTLTTSGRVFLSIYLEDKRNDFLSRDEHYSKWTKKKQEEFKESILQVQKDGYRSAESNITSGITDFAVPIGLNDSDLNAVLAVSVFSSSIDNEISREKIIEALKEAQGEINKLIGG</sequence>
<protein>
    <recommendedName>
        <fullName evidence="8">IclR family transcriptional regulator</fullName>
    </recommendedName>
</protein>
<dbReference type="InterPro" id="IPR029016">
    <property type="entry name" value="GAF-like_dom_sf"/>
</dbReference>
<accession>A0A2S1LFV4</accession>
<feature type="domain" description="IclR-ED" evidence="5">
    <location>
        <begin position="98"/>
        <end position="280"/>
    </location>
</feature>
<dbReference type="GO" id="GO:0045892">
    <property type="term" value="P:negative regulation of DNA-templated transcription"/>
    <property type="evidence" value="ECO:0007669"/>
    <property type="project" value="TreeGrafter"/>
</dbReference>
<dbReference type="PANTHER" id="PTHR30136">
    <property type="entry name" value="HELIX-TURN-HELIX TRANSCRIPTIONAL REGULATOR, ICLR FAMILY"/>
    <property type="match status" value="1"/>
</dbReference>
<evidence type="ECO:0000259" key="5">
    <source>
        <dbReference type="PROSITE" id="PS51078"/>
    </source>
</evidence>
<evidence type="ECO:0000256" key="3">
    <source>
        <dbReference type="ARBA" id="ARBA00023163"/>
    </source>
</evidence>
<dbReference type="InterPro" id="IPR005471">
    <property type="entry name" value="Tscrpt_reg_IclR_N"/>
</dbReference>
<dbReference type="SUPFAM" id="SSF55781">
    <property type="entry name" value="GAF domain-like"/>
    <property type="match status" value="1"/>
</dbReference>
<organism evidence="6 7">
    <name type="scientific">Flavobacterium faecale</name>
    <dbReference type="NCBI Taxonomy" id="1355330"/>
    <lineage>
        <taxon>Bacteria</taxon>
        <taxon>Pseudomonadati</taxon>
        <taxon>Bacteroidota</taxon>
        <taxon>Flavobacteriia</taxon>
        <taxon>Flavobacteriales</taxon>
        <taxon>Flavobacteriaceae</taxon>
        <taxon>Flavobacterium</taxon>
    </lineage>
</organism>
<gene>
    <name evidence="6" type="ORF">FFWV33_14410</name>
</gene>
<evidence type="ECO:0008006" key="8">
    <source>
        <dbReference type="Google" id="ProtNLM"/>
    </source>
</evidence>
<dbReference type="InterPro" id="IPR050707">
    <property type="entry name" value="HTH_MetabolicPath_Reg"/>
</dbReference>
<dbReference type="AlphaFoldDB" id="A0A2S1LFV4"/>
<dbReference type="Gene3D" id="3.30.450.40">
    <property type="match status" value="1"/>
</dbReference>
<keyword evidence="2" id="KW-0238">DNA-binding</keyword>
<dbReference type="InterPro" id="IPR036388">
    <property type="entry name" value="WH-like_DNA-bd_sf"/>
</dbReference>
<dbReference type="SMART" id="SM00346">
    <property type="entry name" value="HTH_ICLR"/>
    <property type="match status" value="1"/>
</dbReference>
<dbReference type="PANTHER" id="PTHR30136:SF7">
    <property type="entry name" value="HTH-TYPE TRANSCRIPTIONAL REGULATOR KDGR-RELATED"/>
    <property type="match status" value="1"/>
</dbReference>
<proteinExistence type="predicted"/>
<evidence type="ECO:0000256" key="2">
    <source>
        <dbReference type="ARBA" id="ARBA00023125"/>
    </source>
</evidence>
<evidence type="ECO:0000313" key="6">
    <source>
        <dbReference type="EMBL" id="AWG22634.1"/>
    </source>
</evidence>
<dbReference type="PROSITE" id="PS51077">
    <property type="entry name" value="HTH_ICLR"/>
    <property type="match status" value="1"/>
</dbReference>
<dbReference type="Gene3D" id="1.10.10.10">
    <property type="entry name" value="Winged helix-like DNA-binding domain superfamily/Winged helix DNA-binding domain"/>
    <property type="match status" value="1"/>
</dbReference>
<dbReference type="GO" id="GO:0003700">
    <property type="term" value="F:DNA-binding transcription factor activity"/>
    <property type="evidence" value="ECO:0007669"/>
    <property type="project" value="TreeGrafter"/>
</dbReference>
<dbReference type="InterPro" id="IPR036390">
    <property type="entry name" value="WH_DNA-bd_sf"/>
</dbReference>
<dbReference type="EMBL" id="CP020918">
    <property type="protein sequence ID" value="AWG22634.1"/>
    <property type="molecule type" value="Genomic_DNA"/>
</dbReference>
<dbReference type="PROSITE" id="PS51078">
    <property type="entry name" value="ICLR_ED"/>
    <property type="match status" value="1"/>
</dbReference>